<keyword evidence="2" id="KW-1185">Reference proteome</keyword>
<organism evidence="1 2">
    <name type="scientific">Anaeromicrobium sediminis</name>
    <dbReference type="NCBI Taxonomy" id="1478221"/>
    <lineage>
        <taxon>Bacteria</taxon>
        <taxon>Bacillati</taxon>
        <taxon>Bacillota</taxon>
        <taxon>Clostridia</taxon>
        <taxon>Peptostreptococcales</taxon>
        <taxon>Thermotaleaceae</taxon>
        <taxon>Anaeromicrobium</taxon>
    </lineage>
</organism>
<protein>
    <submittedName>
        <fullName evidence="1">Transcriptional regulator</fullName>
    </submittedName>
</protein>
<dbReference type="EMBL" id="NIBG01000001">
    <property type="protein sequence ID" value="PAB60936.1"/>
    <property type="molecule type" value="Genomic_DNA"/>
</dbReference>
<comment type="caution">
    <text evidence="1">The sequence shown here is derived from an EMBL/GenBank/DDBJ whole genome shotgun (WGS) entry which is preliminary data.</text>
</comment>
<gene>
    <name evidence="1" type="ORF">CCE28_00445</name>
</gene>
<evidence type="ECO:0000313" key="1">
    <source>
        <dbReference type="EMBL" id="PAB60936.1"/>
    </source>
</evidence>
<reference evidence="1 2" key="1">
    <citation type="submission" date="2017-06" db="EMBL/GenBank/DDBJ databases">
        <title>Draft genome sequence of anaerobic fermentative bacterium Anaeromicrobium sediminis DY2726D isolated from West Pacific Ocean sediments.</title>
        <authorList>
            <person name="Zeng X."/>
        </authorList>
    </citation>
    <scope>NUCLEOTIDE SEQUENCE [LARGE SCALE GENOMIC DNA]</scope>
    <source>
        <strain evidence="1 2">DY2726D</strain>
    </source>
</reference>
<dbReference type="AlphaFoldDB" id="A0A267MN31"/>
<dbReference type="Proteomes" id="UP000216024">
    <property type="component" value="Unassembled WGS sequence"/>
</dbReference>
<proteinExistence type="predicted"/>
<dbReference type="RefSeq" id="WP_095129863.1">
    <property type="nucleotide sequence ID" value="NZ_NIBG01000001.1"/>
</dbReference>
<dbReference type="OrthoDB" id="1956872at2"/>
<sequence>MFFYFRNKNKKISYLRKNMSYTAKELALKLKVDDSIIFKIDNLKLKEVDKGLREKLIPVFRGDMYDNIPW</sequence>
<evidence type="ECO:0000313" key="2">
    <source>
        <dbReference type="Proteomes" id="UP000216024"/>
    </source>
</evidence>
<name>A0A267MN31_9FIRM</name>
<accession>A0A267MN31</accession>